<proteinExistence type="predicted"/>
<dbReference type="OrthoDB" id="9810477at2"/>
<sequence>MSRLIFVFIFLAISGFSRTFGSDLPPGFVLKEPYVWPVKGQSAITGTFGEFRTGHFHMGQDFSTAGKIGIPILAVAKGKVTRVQRRWSSIGYAVFVQHDDGMTSRYGHLHKFAPKVVKQILKSKQARRFKDRVDFDIALSEEVPVEKGDMIAYSGDTGVGPPHLHFELFMDNVYYNPMHFGLGYTEAESIVFDSLRITPQTSRTFINGKNETVDIPFSLVGGNKYQLSESTVSIQGKVGLQIATHQKSNNHRLGIFTLDVSLGEQLLQGFQLSRILKNHSRKNVILYDSSISKANGNPFSYFLHTKDGNDLLGMLRPEREQGLINSENLKSGEPKEITIRATGQGGQEGLASFFILRDQRDYKDVITKEWIYNVFYDRYTTFKSKDTRVELFFPVNAVYSKAFFDIEAQEEIKIKTDGLNQLSSVYKIGPDFKDFNLGYDLYVKVPKTKDINSADLYEVMPDRTVKKIKGSSFSAWGQFFKVRLRKTGLFVVLSDQTPPSIYLHESMTKPLYPREDFTLLLKAVDIGSGILPEGFDITVDGIRGKAEFSPKDGRVEIFEPESLYQPGKHTLLASVRDYAGNWSQTVRYDYEIESPPAPMEEKPVIIAEPKITTPIKTETKAKKKEQPKAAKTKSKPPQVKKKSTSR</sequence>
<comment type="caution">
    <text evidence="3">The sequence shown here is derived from an EMBL/GenBank/DDBJ whole genome shotgun (WGS) entry which is preliminary data.</text>
</comment>
<dbReference type="SUPFAM" id="SSF51261">
    <property type="entry name" value="Duplicated hybrid motif"/>
    <property type="match status" value="1"/>
</dbReference>
<feature type="domain" description="M23ase beta-sheet core" evidence="2">
    <location>
        <begin position="56"/>
        <end position="119"/>
    </location>
</feature>
<feature type="compositionally biased region" description="Basic and acidic residues" evidence="1">
    <location>
        <begin position="617"/>
        <end position="628"/>
    </location>
</feature>
<dbReference type="PANTHER" id="PTHR21666">
    <property type="entry name" value="PEPTIDASE-RELATED"/>
    <property type="match status" value="1"/>
</dbReference>
<dbReference type="EMBL" id="RQHV01000042">
    <property type="protein sequence ID" value="TGN11012.1"/>
    <property type="molecule type" value="Genomic_DNA"/>
</dbReference>
<dbReference type="AlphaFoldDB" id="A0A4R9LRK6"/>
<dbReference type="Pfam" id="PF01551">
    <property type="entry name" value="Peptidase_M23"/>
    <property type="match status" value="1"/>
</dbReference>
<dbReference type="PANTHER" id="PTHR21666:SF270">
    <property type="entry name" value="MUREIN HYDROLASE ACTIVATOR ENVC"/>
    <property type="match status" value="1"/>
</dbReference>
<dbReference type="InterPro" id="IPR050570">
    <property type="entry name" value="Cell_wall_metabolism_enzyme"/>
</dbReference>
<dbReference type="RefSeq" id="WP_135763771.1">
    <property type="nucleotide sequence ID" value="NZ_RQHV01000042.1"/>
</dbReference>
<evidence type="ECO:0000313" key="4">
    <source>
        <dbReference type="Proteomes" id="UP000298264"/>
    </source>
</evidence>
<keyword evidence="4" id="KW-1185">Reference proteome</keyword>
<evidence type="ECO:0000259" key="2">
    <source>
        <dbReference type="Pfam" id="PF01551"/>
    </source>
</evidence>
<evidence type="ECO:0000256" key="1">
    <source>
        <dbReference type="SAM" id="MobiDB-lite"/>
    </source>
</evidence>
<dbReference type="InterPro" id="IPR016047">
    <property type="entry name" value="M23ase_b-sheet_dom"/>
</dbReference>
<feature type="region of interest" description="Disordered" evidence="1">
    <location>
        <begin position="602"/>
        <end position="646"/>
    </location>
</feature>
<dbReference type="InterPro" id="IPR011055">
    <property type="entry name" value="Dup_hybrid_motif"/>
</dbReference>
<reference evidence="3" key="1">
    <citation type="journal article" date="2019" name="PLoS Negl. Trop. Dis.">
        <title>Revisiting the worldwide diversity of Leptospira species in the environment.</title>
        <authorList>
            <person name="Vincent A.T."/>
            <person name="Schiettekatte O."/>
            <person name="Bourhy P."/>
            <person name="Veyrier F.J."/>
            <person name="Picardeau M."/>
        </authorList>
    </citation>
    <scope>NUCLEOTIDE SEQUENCE [LARGE SCALE GENOMIC DNA]</scope>
    <source>
        <strain evidence="3">201400974</strain>
    </source>
</reference>
<dbReference type="Gene3D" id="2.70.70.10">
    <property type="entry name" value="Glucose Permease (Domain IIA)"/>
    <property type="match status" value="1"/>
</dbReference>
<dbReference type="GO" id="GO:0004222">
    <property type="term" value="F:metalloendopeptidase activity"/>
    <property type="evidence" value="ECO:0007669"/>
    <property type="project" value="TreeGrafter"/>
</dbReference>
<evidence type="ECO:0000313" key="3">
    <source>
        <dbReference type="EMBL" id="TGN11012.1"/>
    </source>
</evidence>
<protein>
    <submittedName>
        <fullName evidence="3">M23 family metallopeptidase</fullName>
    </submittedName>
</protein>
<name>A0A4R9LRK6_9LEPT</name>
<accession>A0A4R9LRK6</accession>
<feature type="compositionally biased region" description="Basic residues" evidence="1">
    <location>
        <begin position="629"/>
        <end position="646"/>
    </location>
</feature>
<organism evidence="3 4">
    <name type="scientific">Leptospira ilyithenensis</name>
    <dbReference type="NCBI Taxonomy" id="2484901"/>
    <lineage>
        <taxon>Bacteria</taxon>
        <taxon>Pseudomonadati</taxon>
        <taxon>Spirochaetota</taxon>
        <taxon>Spirochaetia</taxon>
        <taxon>Leptospirales</taxon>
        <taxon>Leptospiraceae</taxon>
        <taxon>Leptospira</taxon>
    </lineage>
</organism>
<gene>
    <name evidence="3" type="ORF">EHS11_07545</name>
</gene>
<dbReference type="CDD" id="cd12797">
    <property type="entry name" value="M23_peptidase"/>
    <property type="match status" value="1"/>
</dbReference>
<dbReference type="Proteomes" id="UP000298264">
    <property type="component" value="Unassembled WGS sequence"/>
</dbReference>